<gene>
    <name evidence="1" type="ORF">CEXT_670141</name>
</gene>
<sequence>MLNTQEQAETCYGNLRSRFHLKNFRWKAYIMWPKNCESSIEKLFCKRIPCARKSVQGHSVQIPELPKEVIKFQRMEEQGVLCRHVWPFPVDHLKGQLQKYGSLKLDSPLPWKLWQKLASSTLY</sequence>
<proteinExistence type="predicted"/>
<protein>
    <submittedName>
        <fullName evidence="1">Uncharacterized protein</fullName>
    </submittedName>
</protein>
<evidence type="ECO:0000313" key="1">
    <source>
        <dbReference type="EMBL" id="GIY82189.1"/>
    </source>
</evidence>
<organism evidence="1 2">
    <name type="scientific">Caerostris extrusa</name>
    <name type="common">Bark spider</name>
    <name type="synonym">Caerostris bankana</name>
    <dbReference type="NCBI Taxonomy" id="172846"/>
    <lineage>
        <taxon>Eukaryota</taxon>
        <taxon>Metazoa</taxon>
        <taxon>Ecdysozoa</taxon>
        <taxon>Arthropoda</taxon>
        <taxon>Chelicerata</taxon>
        <taxon>Arachnida</taxon>
        <taxon>Araneae</taxon>
        <taxon>Araneomorphae</taxon>
        <taxon>Entelegynae</taxon>
        <taxon>Araneoidea</taxon>
        <taxon>Araneidae</taxon>
        <taxon>Caerostris</taxon>
    </lineage>
</organism>
<comment type="caution">
    <text evidence="1">The sequence shown here is derived from an EMBL/GenBank/DDBJ whole genome shotgun (WGS) entry which is preliminary data.</text>
</comment>
<dbReference type="EMBL" id="BPLR01016219">
    <property type="protein sequence ID" value="GIY82189.1"/>
    <property type="molecule type" value="Genomic_DNA"/>
</dbReference>
<accession>A0AAV4WK79</accession>
<evidence type="ECO:0000313" key="2">
    <source>
        <dbReference type="Proteomes" id="UP001054945"/>
    </source>
</evidence>
<dbReference type="AlphaFoldDB" id="A0AAV4WK79"/>
<keyword evidence="2" id="KW-1185">Reference proteome</keyword>
<reference evidence="1 2" key="1">
    <citation type="submission" date="2021-06" db="EMBL/GenBank/DDBJ databases">
        <title>Caerostris extrusa draft genome.</title>
        <authorList>
            <person name="Kono N."/>
            <person name="Arakawa K."/>
        </authorList>
    </citation>
    <scope>NUCLEOTIDE SEQUENCE [LARGE SCALE GENOMIC DNA]</scope>
</reference>
<name>A0AAV4WK79_CAEEX</name>
<dbReference type="Proteomes" id="UP001054945">
    <property type="component" value="Unassembled WGS sequence"/>
</dbReference>